<dbReference type="Proteomes" id="UP000282674">
    <property type="component" value="Unassembled WGS sequence"/>
</dbReference>
<reference evidence="2 3" key="1">
    <citation type="submission" date="2018-10" db="EMBL/GenBank/DDBJ databases">
        <title>Isolation from soil.</title>
        <authorList>
            <person name="Hu J."/>
        </authorList>
    </citation>
    <scope>NUCLEOTIDE SEQUENCE [LARGE SCALE GENOMIC DNA]</scope>
    <source>
        <strain evidence="2 3">NEAU-Ht49</strain>
    </source>
</reference>
<dbReference type="RefSeq" id="WP_122199392.1">
    <property type="nucleotide sequence ID" value="NZ_JBHSKC010000044.1"/>
</dbReference>
<sequence>MTLLTYTVLTDPGPLEASRAGQADSTGTVYLMVTNTGKDAAYWSGNEVTVPVGDGADDLTPDITTITATAEYHGLKSGVQTLRVQPPAASGSFRVAKPSGGSIRFAAGDYLVLKLEGVTVAAAAGLVVLTVKEAAGRSANPVKPSNSVAVVPLVKTAAKPVPAPRNLRPDQAMVDDGDGIVLRWDGPADWAYTINSPEGAPAAPPVTTPGEWRPDPGTGPKRDSTYTLVAIDPATLKEHYLTTTVQVRAPAFDAGILAGKITADQVSAGRFQGLNSTGSLIFTGSGVEVFSGYNTQGEVAADRVVANRVNATRVQGRSTSDGWISFPESGIQVSHGAYNDPPRIGAVYAESGIYQRQFAPGQENRWITLSDGGEISLEQRSKDGKDSYASLRVSRVETSSSQW</sequence>
<dbReference type="OrthoDB" id="3511944at2"/>
<proteinExistence type="predicted"/>
<organism evidence="2 3">
    <name type="scientific">Actinomadura harenae</name>
    <dbReference type="NCBI Taxonomy" id="2483351"/>
    <lineage>
        <taxon>Bacteria</taxon>
        <taxon>Bacillati</taxon>
        <taxon>Actinomycetota</taxon>
        <taxon>Actinomycetes</taxon>
        <taxon>Streptosporangiales</taxon>
        <taxon>Thermomonosporaceae</taxon>
        <taxon>Actinomadura</taxon>
    </lineage>
</organism>
<dbReference type="EMBL" id="RFFG01000134">
    <property type="protein sequence ID" value="RMI36506.1"/>
    <property type="molecule type" value="Genomic_DNA"/>
</dbReference>
<evidence type="ECO:0000256" key="1">
    <source>
        <dbReference type="SAM" id="MobiDB-lite"/>
    </source>
</evidence>
<protein>
    <submittedName>
        <fullName evidence="2">Uncharacterized protein</fullName>
    </submittedName>
</protein>
<accession>A0A3M2LHD4</accession>
<dbReference type="AlphaFoldDB" id="A0A3M2LHD4"/>
<gene>
    <name evidence="2" type="ORF">EBO15_38435</name>
</gene>
<evidence type="ECO:0000313" key="3">
    <source>
        <dbReference type="Proteomes" id="UP000282674"/>
    </source>
</evidence>
<name>A0A3M2LHD4_9ACTN</name>
<comment type="caution">
    <text evidence="2">The sequence shown here is derived from an EMBL/GenBank/DDBJ whole genome shotgun (WGS) entry which is preliminary data.</text>
</comment>
<feature type="region of interest" description="Disordered" evidence="1">
    <location>
        <begin position="196"/>
        <end position="224"/>
    </location>
</feature>
<keyword evidence="3" id="KW-1185">Reference proteome</keyword>
<evidence type="ECO:0000313" key="2">
    <source>
        <dbReference type="EMBL" id="RMI36506.1"/>
    </source>
</evidence>